<keyword evidence="1" id="KW-0732">Signal</keyword>
<gene>
    <name evidence="2" type="ORF">GCM10011501_04760</name>
</gene>
<evidence type="ECO:0000256" key="1">
    <source>
        <dbReference type="SAM" id="SignalP"/>
    </source>
</evidence>
<dbReference type="PANTHER" id="PTHR11102">
    <property type="entry name" value="SEL-1-LIKE PROTEIN"/>
    <property type="match status" value="1"/>
</dbReference>
<dbReference type="Gene3D" id="1.25.40.10">
    <property type="entry name" value="Tetratricopeptide repeat domain"/>
    <property type="match status" value="1"/>
</dbReference>
<name>A0ABQ3IG35_9GAMM</name>
<protein>
    <recommendedName>
        <fullName evidence="4">Sel1 repeat family protein</fullName>
    </recommendedName>
</protein>
<dbReference type="EMBL" id="BNAH01000002">
    <property type="protein sequence ID" value="GHE80011.1"/>
    <property type="molecule type" value="Genomic_DNA"/>
</dbReference>
<dbReference type="InterPro" id="IPR011990">
    <property type="entry name" value="TPR-like_helical_dom_sf"/>
</dbReference>
<comment type="caution">
    <text evidence="2">The sequence shown here is derived from an EMBL/GenBank/DDBJ whole genome shotgun (WGS) entry which is preliminary data.</text>
</comment>
<organism evidence="2 3">
    <name type="scientific">Thalassotalea profundi</name>
    <dbReference type="NCBI Taxonomy" id="2036687"/>
    <lineage>
        <taxon>Bacteria</taxon>
        <taxon>Pseudomonadati</taxon>
        <taxon>Pseudomonadota</taxon>
        <taxon>Gammaproteobacteria</taxon>
        <taxon>Alteromonadales</taxon>
        <taxon>Colwelliaceae</taxon>
        <taxon>Thalassotalea</taxon>
    </lineage>
</organism>
<dbReference type="RefSeq" id="WP_189376505.1">
    <property type="nucleotide sequence ID" value="NZ_BNAH01000002.1"/>
</dbReference>
<proteinExistence type="predicted"/>
<dbReference type="PANTHER" id="PTHR11102:SF160">
    <property type="entry name" value="ERAD-ASSOCIATED E3 UBIQUITIN-PROTEIN LIGASE COMPONENT HRD3"/>
    <property type="match status" value="1"/>
</dbReference>
<dbReference type="Pfam" id="PF08238">
    <property type="entry name" value="Sel1"/>
    <property type="match status" value="3"/>
</dbReference>
<evidence type="ECO:0000313" key="3">
    <source>
        <dbReference type="Proteomes" id="UP000626370"/>
    </source>
</evidence>
<accession>A0ABQ3IG35</accession>
<dbReference type="SMART" id="SM00671">
    <property type="entry name" value="SEL1"/>
    <property type="match status" value="3"/>
</dbReference>
<keyword evidence="3" id="KW-1185">Reference proteome</keyword>
<dbReference type="InterPro" id="IPR050767">
    <property type="entry name" value="Sel1_AlgK"/>
</dbReference>
<feature type="signal peptide" evidence="1">
    <location>
        <begin position="1"/>
        <end position="22"/>
    </location>
</feature>
<dbReference type="Proteomes" id="UP000626370">
    <property type="component" value="Unassembled WGS sequence"/>
</dbReference>
<reference evidence="3" key="1">
    <citation type="journal article" date="2019" name="Int. J. Syst. Evol. Microbiol.">
        <title>The Global Catalogue of Microorganisms (GCM) 10K type strain sequencing project: providing services to taxonomists for standard genome sequencing and annotation.</title>
        <authorList>
            <consortium name="The Broad Institute Genomics Platform"/>
            <consortium name="The Broad Institute Genome Sequencing Center for Infectious Disease"/>
            <person name="Wu L."/>
            <person name="Ma J."/>
        </authorList>
    </citation>
    <scope>NUCLEOTIDE SEQUENCE [LARGE SCALE GENOMIC DNA]</scope>
    <source>
        <strain evidence="3">CGMCC 1.15922</strain>
    </source>
</reference>
<feature type="chain" id="PRO_5047518395" description="Sel1 repeat family protein" evidence="1">
    <location>
        <begin position="23"/>
        <end position="305"/>
    </location>
</feature>
<evidence type="ECO:0000313" key="2">
    <source>
        <dbReference type="EMBL" id="GHE80011.1"/>
    </source>
</evidence>
<sequence>MKKWIISSLLLSLALTSKASFAFDNNNQGIETAEEKLCVDDSCKAQILKLKKHSRYGNPETLILLASAYLTGEGVEKNPELAFKKIKRAVRSGSGKAMFILSAYYRDGIGTDKDIEKSNLWLSRSVKENYSQALYQTALLTLDFNKADNSDELDLLLRAEAKGNKDATYLLSILRETGTLVEKDALQAAKGYKRLAFSHYKDSQDRLVNLINSTEETSKEYSKIRALDEDIETITVTGEKLSFQMALSNAIERVTYNSLYDGKSTGSHIQGRGCTKKTNCRIYSDSNDISLTMNELSNANLISGN</sequence>
<evidence type="ECO:0008006" key="4">
    <source>
        <dbReference type="Google" id="ProtNLM"/>
    </source>
</evidence>
<dbReference type="SUPFAM" id="SSF81901">
    <property type="entry name" value="HCP-like"/>
    <property type="match status" value="1"/>
</dbReference>
<dbReference type="InterPro" id="IPR006597">
    <property type="entry name" value="Sel1-like"/>
</dbReference>